<evidence type="ECO:0008006" key="4">
    <source>
        <dbReference type="Google" id="ProtNLM"/>
    </source>
</evidence>
<feature type="transmembrane region" description="Helical" evidence="1">
    <location>
        <begin position="227"/>
        <end position="244"/>
    </location>
</feature>
<feature type="transmembrane region" description="Helical" evidence="1">
    <location>
        <begin position="350"/>
        <end position="368"/>
    </location>
</feature>
<name>A0A1G5E0W7_9FIRM</name>
<dbReference type="Proteomes" id="UP000183047">
    <property type="component" value="Unassembled WGS sequence"/>
</dbReference>
<reference evidence="3" key="1">
    <citation type="submission" date="2016-10" db="EMBL/GenBank/DDBJ databases">
        <authorList>
            <person name="Varghese N."/>
            <person name="Submissions S."/>
        </authorList>
    </citation>
    <scope>NUCLEOTIDE SEQUENCE [LARGE SCALE GENOMIC DNA]</scope>
    <source>
        <strain evidence="3">XBD2006</strain>
    </source>
</reference>
<organism evidence="2 3">
    <name type="scientific">Butyrivibrio hungatei</name>
    <dbReference type="NCBI Taxonomy" id="185008"/>
    <lineage>
        <taxon>Bacteria</taxon>
        <taxon>Bacillati</taxon>
        <taxon>Bacillota</taxon>
        <taxon>Clostridia</taxon>
        <taxon>Lachnospirales</taxon>
        <taxon>Lachnospiraceae</taxon>
        <taxon>Butyrivibrio</taxon>
    </lineage>
</organism>
<protein>
    <recommendedName>
        <fullName evidence="4">Glucosyl transferase GtrII</fullName>
    </recommendedName>
</protein>
<keyword evidence="1" id="KW-0472">Membrane</keyword>
<dbReference type="InterPro" id="IPR045691">
    <property type="entry name" value="DUF6056"/>
</dbReference>
<feature type="transmembrane region" description="Helical" evidence="1">
    <location>
        <begin position="12"/>
        <end position="37"/>
    </location>
</feature>
<feature type="transmembrane region" description="Helical" evidence="1">
    <location>
        <begin position="380"/>
        <end position="399"/>
    </location>
</feature>
<evidence type="ECO:0000313" key="2">
    <source>
        <dbReference type="EMBL" id="SCY20128.1"/>
    </source>
</evidence>
<feature type="transmembrane region" description="Helical" evidence="1">
    <location>
        <begin position="279"/>
        <end position="300"/>
    </location>
</feature>
<keyword evidence="1" id="KW-1133">Transmembrane helix</keyword>
<dbReference type="RefSeq" id="WP_074462337.1">
    <property type="nucleotide sequence ID" value="NZ_FMUR01000009.1"/>
</dbReference>
<keyword evidence="3" id="KW-1185">Reference proteome</keyword>
<feature type="transmembrane region" description="Helical" evidence="1">
    <location>
        <begin position="312"/>
        <end position="338"/>
    </location>
</feature>
<accession>A0A1G5E0W7</accession>
<dbReference type="AlphaFoldDB" id="A0A1G5E0W7"/>
<feature type="transmembrane region" description="Helical" evidence="1">
    <location>
        <begin position="97"/>
        <end position="119"/>
    </location>
</feature>
<sequence>MIEAFFNKYRKIFAGIFIIGILCAVVPVIVGCGYTYLCEDDFSFEGGAADAADTYGSNVVAAAHKMVDYYNLNQGTYLFNYLIHFIRAYTRGGLPGFHFYMILNTVAFCAALVVLLKILIKDNTACLGAAFVIFVSVFSMTNTQNGKELFYWYTGGLNYLMELTLGLLAVSLSILYIRKKKVIYLVVSALLAFLASGGSLNVVCADLSWLIAVVILKREEFVKDKKIVIPAAAAFVGTLINGLAPGNYKRAERDLSEGHSTFFDALRDTFKCIISEDKLLFTSLVFILMLLLAFVIFTVYKVKILEGKVTVLNLVIVLVGTWLARYFTMFPVCFGYHVDEVINMRTANSYEIVAKFMYFLAVAVIAQFLSEKFEGKTDRIAMGVLAVAALFAIILHSGINKEIKDGMSYASYDDYRTGALQESYAAREYVLSALTLSEKGSDAVIYVRPFRQAYSTYGMGLGVEAGEWVNRSAAGFYDLNTVTIVYLDE</sequence>
<gene>
    <name evidence="2" type="ORF">SAMN02910451_01738</name>
</gene>
<feature type="transmembrane region" description="Helical" evidence="1">
    <location>
        <begin position="126"/>
        <end position="144"/>
    </location>
</feature>
<feature type="transmembrane region" description="Helical" evidence="1">
    <location>
        <begin position="150"/>
        <end position="175"/>
    </location>
</feature>
<feature type="transmembrane region" description="Helical" evidence="1">
    <location>
        <begin position="182"/>
        <end position="215"/>
    </location>
</feature>
<dbReference type="EMBL" id="FMUR01000009">
    <property type="protein sequence ID" value="SCY20128.1"/>
    <property type="molecule type" value="Genomic_DNA"/>
</dbReference>
<dbReference type="OrthoDB" id="1999394at2"/>
<evidence type="ECO:0000313" key="3">
    <source>
        <dbReference type="Proteomes" id="UP000183047"/>
    </source>
</evidence>
<evidence type="ECO:0000256" key="1">
    <source>
        <dbReference type="SAM" id="Phobius"/>
    </source>
</evidence>
<dbReference type="Pfam" id="PF19528">
    <property type="entry name" value="DUF6056"/>
    <property type="match status" value="1"/>
</dbReference>
<keyword evidence="1" id="KW-0812">Transmembrane</keyword>
<proteinExistence type="predicted"/>